<sequence length="163" mass="18660">MLAVFVIGAVTGALLFYQRLGEWERWMLIMLVIFAGMGYLGFSLSNGYLSFVTEAWVRAFWFVGVLAFMVSAIMAYRPRHGFFGRYDFRMWASVIALFFLSGALVNVWISAVFTYIFSVLVFAAGLLIGFLAQSYLYSYWPRFEWLPYVPLLVLIFVSAGKLL</sequence>
<name>A0A7T7CF35_9BACI</name>
<feature type="transmembrane region" description="Helical" evidence="1">
    <location>
        <begin position="88"/>
        <end position="109"/>
    </location>
</feature>
<dbReference type="AlphaFoldDB" id="A0A7T7CF35"/>
<evidence type="ECO:0000313" key="2">
    <source>
        <dbReference type="EMBL" id="QQK79730.1"/>
    </source>
</evidence>
<accession>A0A7T7CF35</accession>
<feature type="transmembrane region" description="Helical" evidence="1">
    <location>
        <begin position="145"/>
        <end position="162"/>
    </location>
</feature>
<dbReference type="KEGG" id="scib:HUG20_07420"/>
<dbReference type="Proteomes" id="UP000595349">
    <property type="component" value="Chromosome"/>
</dbReference>
<feature type="transmembrane region" description="Helical" evidence="1">
    <location>
        <begin position="26"/>
        <end position="49"/>
    </location>
</feature>
<protein>
    <submittedName>
        <fullName evidence="2">Uncharacterized protein</fullName>
    </submittedName>
</protein>
<keyword evidence="1" id="KW-0472">Membrane</keyword>
<proteinExistence type="predicted"/>
<reference evidence="2 3" key="1">
    <citation type="submission" date="2020-06" db="EMBL/GenBank/DDBJ databases">
        <title>Genomic analysis of Salicibibacter sp. NKC21-4.</title>
        <authorList>
            <person name="Oh Y.J."/>
        </authorList>
    </citation>
    <scope>NUCLEOTIDE SEQUENCE [LARGE SCALE GENOMIC DNA]</scope>
    <source>
        <strain evidence="2 3">NKC21-4</strain>
    </source>
</reference>
<organism evidence="2 3">
    <name type="scientific">Salicibibacter cibi</name>
    <dbReference type="NCBI Taxonomy" id="2743001"/>
    <lineage>
        <taxon>Bacteria</taxon>
        <taxon>Bacillati</taxon>
        <taxon>Bacillota</taxon>
        <taxon>Bacilli</taxon>
        <taxon>Bacillales</taxon>
        <taxon>Bacillaceae</taxon>
        <taxon>Salicibibacter</taxon>
    </lineage>
</organism>
<keyword evidence="1" id="KW-0812">Transmembrane</keyword>
<evidence type="ECO:0000313" key="3">
    <source>
        <dbReference type="Proteomes" id="UP000595349"/>
    </source>
</evidence>
<feature type="transmembrane region" description="Helical" evidence="1">
    <location>
        <begin position="55"/>
        <end position="76"/>
    </location>
</feature>
<dbReference type="RefSeq" id="WP_200089680.1">
    <property type="nucleotide sequence ID" value="NZ_CP054706.1"/>
</dbReference>
<evidence type="ECO:0000256" key="1">
    <source>
        <dbReference type="SAM" id="Phobius"/>
    </source>
</evidence>
<feature type="transmembrane region" description="Helical" evidence="1">
    <location>
        <begin position="115"/>
        <end position="138"/>
    </location>
</feature>
<dbReference type="EMBL" id="CP054706">
    <property type="protein sequence ID" value="QQK79730.1"/>
    <property type="molecule type" value="Genomic_DNA"/>
</dbReference>
<keyword evidence="3" id="KW-1185">Reference proteome</keyword>
<keyword evidence="1" id="KW-1133">Transmembrane helix</keyword>
<gene>
    <name evidence="2" type="ORF">HUG20_07420</name>
</gene>